<organism evidence="1 2">
    <name type="scientific">Gordonia otitidis (strain DSM 44809 / CCUG 52243 / JCM 12355 / NBRC 100426 / IFM 10032)</name>
    <dbReference type="NCBI Taxonomy" id="1108044"/>
    <lineage>
        <taxon>Bacteria</taxon>
        <taxon>Bacillati</taxon>
        <taxon>Actinomycetota</taxon>
        <taxon>Actinomycetes</taxon>
        <taxon>Mycobacteriales</taxon>
        <taxon>Gordoniaceae</taxon>
        <taxon>Gordonia</taxon>
    </lineage>
</organism>
<protein>
    <submittedName>
        <fullName evidence="1">Uncharacterized protein</fullName>
    </submittedName>
</protein>
<name>H5THT2_GORO1</name>
<keyword evidence="2" id="KW-1185">Reference proteome</keyword>
<reference evidence="1" key="1">
    <citation type="submission" date="2012-02" db="EMBL/GenBank/DDBJ databases">
        <title>Whole genome shotgun sequence of Gordonia otitidis NBRC 100426.</title>
        <authorList>
            <person name="Yoshida I."/>
            <person name="Hosoyama A."/>
            <person name="Tsuchikane K."/>
            <person name="Katsumata H."/>
            <person name="Yamazaki S."/>
            <person name="Fujita N."/>
        </authorList>
    </citation>
    <scope>NUCLEOTIDE SEQUENCE [LARGE SCALE GENOMIC DNA]</scope>
    <source>
        <strain evidence="1">NBRC 100426</strain>
    </source>
</reference>
<accession>H5THT2</accession>
<evidence type="ECO:0000313" key="1">
    <source>
        <dbReference type="EMBL" id="GAB33040.1"/>
    </source>
</evidence>
<gene>
    <name evidence="1" type="ORF">GOOTI_036_00510</name>
</gene>
<dbReference type="Proteomes" id="UP000005038">
    <property type="component" value="Unassembled WGS sequence"/>
</dbReference>
<dbReference type="RefSeq" id="WP_007237301.1">
    <property type="nucleotide sequence ID" value="NZ_BAFB01000036.1"/>
</dbReference>
<dbReference type="AlphaFoldDB" id="H5THT2"/>
<dbReference type="EMBL" id="BAFB01000036">
    <property type="protein sequence ID" value="GAB33040.1"/>
    <property type="molecule type" value="Genomic_DNA"/>
</dbReference>
<evidence type="ECO:0000313" key="2">
    <source>
        <dbReference type="Proteomes" id="UP000005038"/>
    </source>
</evidence>
<dbReference type="STRING" id="1108044.GOOTI_036_00510"/>
<proteinExistence type="predicted"/>
<comment type="caution">
    <text evidence="1">The sequence shown here is derived from an EMBL/GenBank/DDBJ whole genome shotgun (WGS) entry which is preliminary data.</text>
</comment>
<sequence>MRMHKPSPDIPLVVLDDEARVAQYAQALFDEGTPVAIVGSNYYDVVPFMLRNNGHTVALVADVDDITQLAEAITVVERRLGHVGSVIRYESDLATAPHQKESSHPATAA</sequence>